<dbReference type="SUPFAM" id="SSF52129">
    <property type="entry name" value="Caspase-like"/>
    <property type="match status" value="1"/>
</dbReference>
<proteinExistence type="predicted"/>
<protein>
    <submittedName>
        <fullName evidence="4">Peptidase C25-like protein</fullName>
    </submittedName>
</protein>
<reference evidence="4 5" key="1">
    <citation type="submission" date="2018-06" db="EMBL/GenBank/DDBJ databases">
        <title>Genomic Encyclopedia of Type Strains, Phase IV (KMG-IV): sequencing the most valuable type-strain genomes for metagenomic binning, comparative biology and taxonomic classification.</title>
        <authorList>
            <person name="Goeker M."/>
        </authorList>
    </citation>
    <scope>NUCLEOTIDE SEQUENCE [LARGE SCALE GENOMIC DNA]</scope>
    <source>
        <strain evidence="4 5">DSM 24032</strain>
    </source>
</reference>
<comment type="caution">
    <text evidence="4">The sequence shown here is derived from an EMBL/GenBank/DDBJ whole genome shotgun (WGS) entry which is preliminary data.</text>
</comment>
<organism evidence="4 5">
    <name type="scientific">Arenicella xantha</name>
    <dbReference type="NCBI Taxonomy" id="644221"/>
    <lineage>
        <taxon>Bacteria</taxon>
        <taxon>Pseudomonadati</taxon>
        <taxon>Pseudomonadota</taxon>
        <taxon>Gammaproteobacteria</taxon>
        <taxon>Arenicellales</taxon>
        <taxon>Arenicellaceae</taxon>
        <taxon>Arenicella</taxon>
    </lineage>
</organism>
<dbReference type="InterPro" id="IPR029031">
    <property type="entry name" value="Gingipain_N_sf"/>
</dbReference>
<dbReference type="Gene3D" id="3.40.50.1460">
    <property type="match status" value="1"/>
</dbReference>
<evidence type="ECO:0000256" key="2">
    <source>
        <dbReference type="SAM" id="SignalP"/>
    </source>
</evidence>
<evidence type="ECO:0000259" key="3">
    <source>
        <dbReference type="Pfam" id="PF01364"/>
    </source>
</evidence>
<dbReference type="RefSeq" id="WP_113952765.1">
    <property type="nucleotide sequence ID" value="NZ_QNRT01000001.1"/>
</dbReference>
<dbReference type="Proteomes" id="UP000253083">
    <property type="component" value="Unassembled WGS sequence"/>
</dbReference>
<feature type="chain" id="PRO_5017244109" evidence="2">
    <location>
        <begin position="24"/>
        <end position="719"/>
    </location>
</feature>
<feature type="domain" description="Gingipain" evidence="3">
    <location>
        <begin position="367"/>
        <end position="716"/>
    </location>
</feature>
<dbReference type="Gene3D" id="3.40.50.10390">
    <property type="entry name" value="Gingipain r, domain 1"/>
    <property type="match status" value="1"/>
</dbReference>
<dbReference type="GO" id="GO:0006508">
    <property type="term" value="P:proteolysis"/>
    <property type="evidence" value="ECO:0007669"/>
    <property type="project" value="InterPro"/>
</dbReference>
<evidence type="ECO:0000313" key="5">
    <source>
        <dbReference type="Proteomes" id="UP000253083"/>
    </source>
</evidence>
<dbReference type="InParanoid" id="A0A395JND8"/>
<dbReference type="InterPro" id="IPR029030">
    <property type="entry name" value="Caspase-like_dom_sf"/>
</dbReference>
<evidence type="ECO:0000256" key="1">
    <source>
        <dbReference type="ARBA" id="ARBA00022729"/>
    </source>
</evidence>
<feature type="signal peptide" evidence="2">
    <location>
        <begin position="1"/>
        <end position="23"/>
    </location>
</feature>
<evidence type="ECO:0000313" key="4">
    <source>
        <dbReference type="EMBL" id="RBP53171.1"/>
    </source>
</evidence>
<accession>A0A395JND8</accession>
<dbReference type="AlphaFoldDB" id="A0A395JND8"/>
<gene>
    <name evidence="4" type="ORF">DFR28_101556</name>
</gene>
<dbReference type="EMBL" id="QNRT01000001">
    <property type="protein sequence ID" value="RBP53171.1"/>
    <property type="molecule type" value="Genomic_DNA"/>
</dbReference>
<dbReference type="GO" id="GO:0008234">
    <property type="term" value="F:cysteine-type peptidase activity"/>
    <property type="evidence" value="ECO:0007669"/>
    <property type="project" value="InterPro"/>
</dbReference>
<dbReference type="Pfam" id="PF01364">
    <property type="entry name" value="Peptidase_C25"/>
    <property type="match status" value="1"/>
</dbReference>
<name>A0A395JND8_9GAMM</name>
<sequence>MRRLFIQLLTAATALGFAATVSATELFKIVTTESGMHRLKYQELFDKGADLAGLPVRNIALTLNGEPVQVRVVGQSVGSKNTFGPGGSIEFYAEQADSLYSKESVYVLHLVARGDSRGMVKSIPSAITRVVDRIVPAQSYLHTEIVEKNNTYDFAAPSATDPFHFGQTFSFFTTPSYNFTLDNVAGGSASAKVSVEMYGLLDFDIEGNDHHFEVLVNGNLVGDQQFDGATATVLDIEDVPVQSGDNAFRYKYRSIAGVPFDRITLNKFSVTYPRTTDVSGSGYLEGYFDTEQAMVVGVGNAASVYRKLENGELERLERGVEARGDGVVFSTGGVAADYIVVAEDAYTVPEIEAIPDYQDISSGIVDYLVIAHPSLIGDELQELADLRAQDYAVKVVDVDQVYAQYGNHIVGADAIENYVSYAANNMQAKMVMLIGSDTLDYKKLISNSISLLPTKYVTTPGGALTITQTPSDAAYGDLNDDGVPDIPTGRISARTKQELANVVAKIKAYEAREGYIGRTVVATDKQDVGNGVSFADDAQDLIDAIPSAWSDGIRADFRAFPDVDGHQQAHDKLINLINSGVSVVSYIGHSSQQSWSYTTPPMMRAVEVAGLTNVGKPTVVTQWGCWNTYFVDISGNTMADAFLLTKDVGAATVLGASTLTSSTGERALGIELNKRLYTEGMTIGDAVIQAKKALVKVGDFPAVQLGWQILGDVALKINN</sequence>
<keyword evidence="1 2" id="KW-0732">Signal</keyword>
<dbReference type="OrthoDB" id="5929719at2"/>
<dbReference type="InterPro" id="IPR001769">
    <property type="entry name" value="Gingipain"/>
</dbReference>
<keyword evidence="5" id="KW-1185">Reference proteome</keyword>